<proteinExistence type="predicted"/>
<keyword evidence="2" id="KW-1185">Reference proteome</keyword>
<accession>A0ABT5GE71</accession>
<name>A0ABT5GE71_9MICO</name>
<gene>
    <name evidence="1" type="ORF">OO014_02755</name>
</gene>
<dbReference type="RefSeq" id="WP_272460735.1">
    <property type="nucleotide sequence ID" value="NZ_JAPFQL010000006.1"/>
</dbReference>
<evidence type="ECO:0000313" key="2">
    <source>
        <dbReference type="Proteomes" id="UP001150259"/>
    </source>
</evidence>
<organism evidence="1 2">
    <name type="scientific">Intrasporangium calvum</name>
    <dbReference type="NCBI Taxonomy" id="53358"/>
    <lineage>
        <taxon>Bacteria</taxon>
        <taxon>Bacillati</taxon>
        <taxon>Actinomycetota</taxon>
        <taxon>Actinomycetes</taxon>
        <taxon>Micrococcales</taxon>
        <taxon>Intrasporangiaceae</taxon>
        <taxon>Intrasporangium</taxon>
    </lineage>
</organism>
<dbReference type="InterPro" id="IPR046038">
    <property type="entry name" value="DUF5996"/>
</dbReference>
<dbReference type="Proteomes" id="UP001150259">
    <property type="component" value="Unassembled WGS sequence"/>
</dbReference>
<comment type="caution">
    <text evidence="1">The sequence shown here is derived from an EMBL/GenBank/DDBJ whole genome shotgun (WGS) entry which is preliminary data.</text>
</comment>
<evidence type="ECO:0000313" key="1">
    <source>
        <dbReference type="EMBL" id="MDC5696161.1"/>
    </source>
</evidence>
<sequence>MSPDPVWPELPVASWEPTRDTLALWLQVIGKIRIARTPLLNHWWNAPLYVTTRGLTTSPMPGEAGRSFAIDVDLVDHRLDVTTTRGERSSMALEPKSVKDFHAELGELLTGLGLATEIWPVPVELPDAIPFPEDTVHAAYDAEAVTAFWRTLVEVERVFEVFRARFLGKSSPVHLFWGALDLATTRFSGRGAPPHPGGMPNCGPHVMHEAYSHEVSSSGYWPGGEGEGLFYAYAYPDPDGYRTRPVGPAAARWDDALGEFVLPYTAVRTARDPDAVLLDFLQSTYEAAADTAGWDRTALERAR</sequence>
<reference evidence="1 2" key="1">
    <citation type="submission" date="2022-11" db="EMBL/GenBank/DDBJ databases">
        <title>Anaerobic phenanthrene biodegradation by a DNRA strain PheN6.</title>
        <authorList>
            <person name="Zhang Z."/>
        </authorList>
    </citation>
    <scope>NUCLEOTIDE SEQUENCE [LARGE SCALE GENOMIC DNA]</scope>
    <source>
        <strain evidence="1 2">PheN6</strain>
    </source>
</reference>
<dbReference type="Pfam" id="PF19459">
    <property type="entry name" value="DUF5996"/>
    <property type="match status" value="1"/>
</dbReference>
<protein>
    <submittedName>
        <fullName evidence="1">DUF5996 family protein</fullName>
    </submittedName>
</protein>
<dbReference type="EMBL" id="JAPFQL010000006">
    <property type="protein sequence ID" value="MDC5696161.1"/>
    <property type="molecule type" value="Genomic_DNA"/>
</dbReference>